<accession>A0A1R2CQ79</accession>
<evidence type="ECO:0000256" key="4">
    <source>
        <dbReference type="ARBA" id="ARBA00022801"/>
    </source>
</evidence>
<dbReference type="GO" id="GO:0034982">
    <property type="term" value="P:mitochondrial protein processing"/>
    <property type="evidence" value="ECO:0007669"/>
    <property type="project" value="TreeGrafter"/>
</dbReference>
<organism evidence="7 8">
    <name type="scientific">Stentor coeruleus</name>
    <dbReference type="NCBI Taxonomy" id="5963"/>
    <lineage>
        <taxon>Eukaryota</taxon>
        <taxon>Sar</taxon>
        <taxon>Alveolata</taxon>
        <taxon>Ciliophora</taxon>
        <taxon>Postciliodesmatophora</taxon>
        <taxon>Heterotrichea</taxon>
        <taxon>Heterotrichida</taxon>
        <taxon>Stentoridae</taxon>
        <taxon>Stentor</taxon>
    </lineage>
</organism>
<dbReference type="EC" id="3.4.24.-" evidence="6"/>
<dbReference type="OrthoDB" id="446114at2759"/>
<dbReference type="GO" id="GO:0004222">
    <property type="term" value="F:metalloendopeptidase activity"/>
    <property type="evidence" value="ECO:0007669"/>
    <property type="project" value="InterPro"/>
</dbReference>
<dbReference type="GO" id="GO:0046872">
    <property type="term" value="F:metal ion binding"/>
    <property type="evidence" value="ECO:0007669"/>
    <property type="project" value="UniProtKB-KW"/>
</dbReference>
<reference evidence="7 8" key="1">
    <citation type="submission" date="2016-11" db="EMBL/GenBank/DDBJ databases">
        <title>The macronuclear genome of Stentor coeruleus: a giant cell with tiny introns.</title>
        <authorList>
            <person name="Slabodnick M."/>
            <person name="Ruby J.G."/>
            <person name="Reiff S.B."/>
            <person name="Swart E.C."/>
            <person name="Gosai S."/>
            <person name="Prabakaran S."/>
            <person name="Witkowska E."/>
            <person name="Larue G.E."/>
            <person name="Fisher S."/>
            <person name="Freeman R.M."/>
            <person name="Gunawardena J."/>
            <person name="Chu W."/>
            <person name="Stover N.A."/>
            <person name="Gregory B.D."/>
            <person name="Nowacki M."/>
            <person name="Derisi J."/>
            <person name="Roy S.W."/>
            <person name="Marshall W.F."/>
            <person name="Sood P."/>
        </authorList>
    </citation>
    <scope>NUCLEOTIDE SEQUENCE [LARGE SCALE GENOMIC DNA]</scope>
    <source>
        <strain evidence="7">WM001</strain>
    </source>
</reference>
<name>A0A1R2CQ79_9CILI</name>
<proteinExistence type="inferred from homology"/>
<sequence length="193" mass="22267">MGDSKTAELAFKAEVQKKLISNCLSNLHVYFRSRKWELLAHKFRSLGYQLPKDLISCKICDSDLSAHYFYKQKKIVLCANNILDADFNKEVTHQVINAFDDARAEIDTSNKAHVACSAVRGVNLSEKCAKKNYFGFSKQKGEYTKCVRDKAIHEMMRFKDLGLNKNQAEDVVCAVWDTCYYDYEPYTLEEFKT</sequence>
<comment type="similarity">
    <text evidence="1 6">Belongs to the peptidase M76 family.</text>
</comment>
<protein>
    <recommendedName>
        <fullName evidence="6">Mitochondrial inner membrane protease ATP23</fullName>
        <ecNumber evidence="6">3.4.24.-</ecNumber>
    </recommendedName>
</protein>
<evidence type="ECO:0000256" key="2">
    <source>
        <dbReference type="ARBA" id="ARBA00022670"/>
    </source>
</evidence>
<keyword evidence="5 6" id="KW-0482">Metalloprotease</keyword>
<gene>
    <name evidence="7" type="ORF">SteCoe_6327</name>
</gene>
<keyword evidence="2 6" id="KW-0645">Protease</keyword>
<dbReference type="EMBL" id="MPUH01000087">
    <property type="protein sequence ID" value="OMJ91159.1"/>
    <property type="molecule type" value="Genomic_DNA"/>
</dbReference>
<comment type="caution">
    <text evidence="7">The sequence shown here is derived from an EMBL/GenBank/DDBJ whole genome shotgun (WGS) entry which is preliminary data.</text>
</comment>
<dbReference type="PANTHER" id="PTHR21711:SF0">
    <property type="entry name" value="MITOCHONDRIAL INNER MEMBRANE PROTEASE ATP23 HOMOLOG"/>
    <property type="match status" value="1"/>
</dbReference>
<evidence type="ECO:0000313" key="7">
    <source>
        <dbReference type="EMBL" id="OMJ91159.1"/>
    </source>
</evidence>
<dbReference type="GO" id="GO:0033615">
    <property type="term" value="P:mitochondrial proton-transporting ATP synthase complex assembly"/>
    <property type="evidence" value="ECO:0007669"/>
    <property type="project" value="TreeGrafter"/>
</dbReference>
<dbReference type="InterPro" id="IPR019165">
    <property type="entry name" value="Peptidase_M76_ATP23"/>
</dbReference>
<evidence type="ECO:0000256" key="5">
    <source>
        <dbReference type="ARBA" id="ARBA00023049"/>
    </source>
</evidence>
<evidence type="ECO:0000256" key="3">
    <source>
        <dbReference type="ARBA" id="ARBA00022723"/>
    </source>
</evidence>
<dbReference type="AlphaFoldDB" id="A0A1R2CQ79"/>
<dbReference type="PANTHER" id="PTHR21711">
    <property type="entry name" value="MITOCHONDRIAL INNER MEMBRANE PROTEASE"/>
    <property type="match status" value="1"/>
</dbReference>
<dbReference type="GO" id="GO:0005739">
    <property type="term" value="C:mitochondrion"/>
    <property type="evidence" value="ECO:0007669"/>
    <property type="project" value="GOC"/>
</dbReference>
<dbReference type="Proteomes" id="UP000187209">
    <property type="component" value="Unassembled WGS sequence"/>
</dbReference>
<keyword evidence="8" id="KW-1185">Reference proteome</keyword>
<evidence type="ECO:0000313" key="8">
    <source>
        <dbReference type="Proteomes" id="UP000187209"/>
    </source>
</evidence>
<dbReference type="Pfam" id="PF09768">
    <property type="entry name" value="Peptidase_M76"/>
    <property type="match status" value="1"/>
</dbReference>
<keyword evidence="4 6" id="KW-0378">Hydrolase</keyword>
<keyword evidence="3 6" id="KW-0479">Metal-binding</keyword>
<evidence type="ECO:0000256" key="6">
    <source>
        <dbReference type="RuleBase" id="RU364057"/>
    </source>
</evidence>
<evidence type="ECO:0000256" key="1">
    <source>
        <dbReference type="ARBA" id="ARBA00009915"/>
    </source>
</evidence>